<evidence type="ECO:0000256" key="2">
    <source>
        <dbReference type="ARBA" id="ARBA00017823"/>
    </source>
</evidence>
<name>A0A2K8QPU1_9GAMM</name>
<evidence type="ECO:0000313" key="12">
    <source>
        <dbReference type="Proteomes" id="UP000231901"/>
    </source>
</evidence>
<feature type="compositionally biased region" description="Polar residues" evidence="9">
    <location>
        <begin position="1"/>
        <end position="17"/>
    </location>
</feature>
<dbReference type="Pfam" id="PF04316">
    <property type="entry name" value="FlgM"/>
    <property type="match status" value="1"/>
</dbReference>
<comment type="function">
    <text evidence="7">Responsible for the coupling of flagellin expression to flagellar assembly by preventing expression of the flagellin genes when a component of the middle class of proteins is defective. It negatively regulates flagellar genes by inhibiting the activity of FliA by directly binding to FliA.</text>
</comment>
<feature type="domain" description="Anti-sigma-28 factor FlgM C-terminal" evidence="10">
    <location>
        <begin position="42"/>
        <end position="89"/>
    </location>
</feature>
<dbReference type="EMBL" id="CP025003">
    <property type="protein sequence ID" value="ATZ95038.1"/>
    <property type="molecule type" value="Genomic_DNA"/>
</dbReference>
<feature type="compositionally biased region" description="Polar residues" evidence="9">
    <location>
        <begin position="33"/>
        <end position="59"/>
    </location>
</feature>
<dbReference type="AlphaFoldDB" id="A0A2K8QPU1"/>
<dbReference type="InterPro" id="IPR031316">
    <property type="entry name" value="FlgM_C"/>
</dbReference>
<comment type="similarity">
    <text evidence="1">Belongs to the FlgM family.</text>
</comment>
<evidence type="ECO:0000313" key="11">
    <source>
        <dbReference type="EMBL" id="ATZ95038.1"/>
    </source>
</evidence>
<evidence type="ECO:0000256" key="3">
    <source>
        <dbReference type="ARBA" id="ARBA00022491"/>
    </source>
</evidence>
<reference evidence="12" key="1">
    <citation type="journal article" date="2018" name="Genome Announc.">
        <title>Complete genome sequence of a Dickeya fangzhongdai type strain causing bleeding canker of pear tree trunks.</title>
        <authorList>
            <person name="Zhao Y."/>
            <person name="Tian Y."/>
            <person name="Li X."/>
            <person name="Hu B."/>
        </authorList>
    </citation>
    <scope>NUCLEOTIDE SEQUENCE [LARGE SCALE GENOMIC DNA]</scope>
    <source>
        <strain evidence="12">DSM 101947</strain>
    </source>
</reference>
<dbReference type="OrthoDB" id="7062942at2"/>
<feature type="compositionally biased region" description="Basic and acidic residues" evidence="9">
    <location>
        <begin position="19"/>
        <end position="32"/>
    </location>
</feature>
<keyword evidence="5" id="KW-0805">Transcription regulation</keyword>
<keyword evidence="6" id="KW-0804">Transcription</keyword>
<evidence type="ECO:0000256" key="1">
    <source>
        <dbReference type="ARBA" id="ARBA00005322"/>
    </source>
</evidence>
<evidence type="ECO:0000256" key="4">
    <source>
        <dbReference type="ARBA" id="ARBA00022795"/>
    </source>
</evidence>
<dbReference type="Proteomes" id="UP000231901">
    <property type="component" value="Chromosome"/>
</dbReference>
<feature type="region of interest" description="Disordered" evidence="9">
    <location>
        <begin position="1"/>
        <end position="59"/>
    </location>
</feature>
<dbReference type="NCBIfam" id="TIGR03824">
    <property type="entry name" value="FlgM_jcvi"/>
    <property type="match status" value="1"/>
</dbReference>
<evidence type="ECO:0000256" key="8">
    <source>
        <dbReference type="ARBA" id="ARBA00030117"/>
    </source>
</evidence>
<dbReference type="RefSeq" id="WP_038667902.1">
    <property type="nucleotide sequence ID" value="NZ_BMJF01000002.1"/>
</dbReference>
<dbReference type="SUPFAM" id="SSF101498">
    <property type="entry name" value="Anti-sigma factor FlgM"/>
    <property type="match status" value="1"/>
</dbReference>
<evidence type="ECO:0000256" key="7">
    <source>
        <dbReference type="ARBA" id="ARBA00024739"/>
    </source>
</evidence>
<evidence type="ECO:0000259" key="10">
    <source>
        <dbReference type="Pfam" id="PF04316"/>
    </source>
</evidence>
<dbReference type="InterPro" id="IPR007412">
    <property type="entry name" value="FlgM"/>
</dbReference>
<accession>A0A2K8QPU1</accession>
<keyword evidence="4" id="KW-1005">Bacterial flagellum biogenesis</keyword>
<evidence type="ECO:0000256" key="9">
    <source>
        <dbReference type="SAM" id="MobiDB-lite"/>
    </source>
</evidence>
<dbReference type="InterPro" id="IPR035890">
    <property type="entry name" value="Anti-sigma-28_factor_FlgM_sf"/>
</dbReference>
<evidence type="ECO:0000256" key="5">
    <source>
        <dbReference type="ARBA" id="ARBA00023015"/>
    </source>
</evidence>
<protein>
    <recommendedName>
        <fullName evidence="2">Negative regulator of flagellin synthesis</fullName>
    </recommendedName>
    <alternativeName>
        <fullName evidence="8">Anti-sigma-28 factor</fullName>
    </alternativeName>
</protein>
<dbReference type="GO" id="GO:0045892">
    <property type="term" value="P:negative regulation of DNA-templated transcription"/>
    <property type="evidence" value="ECO:0007669"/>
    <property type="project" value="InterPro"/>
</dbReference>
<organism evidence="11 12">
    <name type="scientific">Dickeya fangzhongdai</name>
    <dbReference type="NCBI Taxonomy" id="1778540"/>
    <lineage>
        <taxon>Bacteria</taxon>
        <taxon>Pseudomonadati</taxon>
        <taxon>Pseudomonadota</taxon>
        <taxon>Gammaproteobacteria</taxon>
        <taxon>Enterobacterales</taxon>
        <taxon>Pectobacteriaceae</taxon>
        <taxon>Dickeya</taxon>
    </lineage>
</organism>
<dbReference type="KEGG" id="dfn:CVE23_14240"/>
<sequence length="99" mass="10753">MSIDRTQSVKPVSQVQPRDTGDVAKLKRKEETGQQSGVTGTQVKLSDAQSKLMQPSSQDIDMQRVETLKQAIRDGSLKMNVGKIADALIKDAQDLIAGD</sequence>
<dbReference type="GO" id="GO:0044781">
    <property type="term" value="P:bacterial-type flagellum organization"/>
    <property type="evidence" value="ECO:0007669"/>
    <property type="project" value="UniProtKB-KW"/>
</dbReference>
<dbReference type="KEGG" id="ced:LH89_20755"/>
<evidence type="ECO:0000256" key="6">
    <source>
        <dbReference type="ARBA" id="ARBA00023163"/>
    </source>
</evidence>
<keyword evidence="3" id="KW-0678">Repressor</keyword>
<dbReference type="GeneID" id="66565489"/>
<proteinExistence type="inferred from homology"/>
<gene>
    <name evidence="11" type="ORF">CVE23_14240</name>
</gene>
<keyword evidence="12" id="KW-1185">Reference proteome</keyword>